<feature type="transmembrane region" description="Helical" evidence="11">
    <location>
        <begin position="404"/>
        <end position="426"/>
    </location>
</feature>
<evidence type="ECO:0000256" key="8">
    <source>
        <dbReference type="ARBA" id="ARBA00023214"/>
    </source>
</evidence>
<evidence type="ECO:0000313" key="14">
    <source>
        <dbReference type="Proteomes" id="UP001055804"/>
    </source>
</evidence>
<dbReference type="CDD" id="cd00400">
    <property type="entry name" value="Voltage_gated_ClC"/>
    <property type="match status" value="1"/>
</dbReference>
<dbReference type="InterPro" id="IPR050368">
    <property type="entry name" value="ClC-type_chloride_channel"/>
</dbReference>
<evidence type="ECO:0000256" key="6">
    <source>
        <dbReference type="ARBA" id="ARBA00023136"/>
    </source>
</evidence>
<keyword evidence="7" id="KW-0869">Chloride channel</keyword>
<dbReference type="Gene3D" id="3.10.580.10">
    <property type="entry name" value="CBS-domain"/>
    <property type="match status" value="1"/>
</dbReference>
<proteinExistence type="predicted"/>
<organism evidence="13 14">
    <name type="scientific">Futiania mangrovi</name>
    <dbReference type="NCBI Taxonomy" id="2959716"/>
    <lineage>
        <taxon>Bacteria</taxon>
        <taxon>Pseudomonadati</taxon>
        <taxon>Pseudomonadota</taxon>
        <taxon>Alphaproteobacteria</taxon>
        <taxon>Futianiales</taxon>
        <taxon>Futianiaceae</taxon>
        <taxon>Futiania</taxon>
    </lineage>
</organism>
<dbReference type="SUPFAM" id="SSF54631">
    <property type="entry name" value="CBS-domain pair"/>
    <property type="match status" value="1"/>
</dbReference>
<accession>A0A9J6P9M2</accession>
<dbReference type="PANTHER" id="PTHR43427:SF6">
    <property type="entry name" value="CHLORIDE CHANNEL PROTEIN CLC-E"/>
    <property type="match status" value="1"/>
</dbReference>
<feature type="transmembrane region" description="Helical" evidence="11">
    <location>
        <begin position="346"/>
        <end position="364"/>
    </location>
</feature>
<feature type="transmembrane region" description="Helical" evidence="11">
    <location>
        <begin position="70"/>
        <end position="89"/>
    </location>
</feature>
<keyword evidence="4 11" id="KW-1133">Transmembrane helix</keyword>
<feature type="transmembrane region" description="Helical" evidence="11">
    <location>
        <begin position="373"/>
        <end position="398"/>
    </location>
</feature>
<evidence type="ECO:0000256" key="2">
    <source>
        <dbReference type="ARBA" id="ARBA00022448"/>
    </source>
</evidence>
<comment type="caution">
    <text evidence="13">The sequence shown here is derived from an EMBL/GenBank/DDBJ whole genome shotgun (WGS) entry which is preliminary data.</text>
</comment>
<dbReference type="PROSITE" id="PS51371">
    <property type="entry name" value="CBS"/>
    <property type="match status" value="1"/>
</dbReference>
<dbReference type="InterPro" id="IPR014743">
    <property type="entry name" value="Cl-channel_core"/>
</dbReference>
<evidence type="ECO:0000256" key="1">
    <source>
        <dbReference type="ARBA" id="ARBA00004141"/>
    </source>
</evidence>
<dbReference type="Gene3D" id="1.10.3080.10">
    <property type="entry name" value="Clc chloride channel"/>
    <property type="match status" value="1"/>
</dbReference>
<dbReference type="Pfam" id="PF00571">
    <property type="entry name" value="CBS"/>
    <property type="match status" value="1"/>
</dbReference>
<feature type="transmembrane region" description="Helical" evidence="11">
    <location>
        <begin position="143"/>
        <end position="160"/>
    </location>
</feature>
<feature type="domain" description="CBS" evidence="12">
    <location>
        <begin position="471"/>
        <end position="530"/>
    </location>
</feature>
<keyword evidence="9" id="KW-0407">Ion channel</keyword>
<dbReference type="InterPro" id="IPR046342">
    <property type="entry name" value="CBS_dom_sf"/>
</dbReference>
<feature type="transmembrane region" description="Helical" evidence="11">
    <location>
        <begin position="25"/>
        <end position="50"/>
    </location>
</feature>
<dbReference type="EMBL" id="JAMZFT010000001">
    <property type="protein sequence ID" value="MCP1334969.1"/>
    <property type="molecule type" value="Genomic_DNA"/>
</dbReference>
<dbReference type="GO" id="GO:0034707">
    <property type="term" value="C:chloride channel complex"/>
    <property type="evidence" value="ECO:0007669"/>
    <property type="project" value="UniProtKB-KW"/>
</dbReference>
<feature type="transmembrane region" description="Helical" evidence="11">
    <location>
        <begin position="314"/>
        <end position="334"/>
    </location>
</feature>
<dbReference type="Proteomes" id="UP001055804">
    <property type="component" value="Unassembled WGS sequence"/>
</dbReference>
<evidence type="ECO:0000256" key="4">
    <source>
        <dbReference type="ARBA" id="ARBA00022989"/>
    </source>
</evidence>
<dbReference type="InterPro" id="IPR001807">
    <property type="entry name" value="ClC"/>
</dbReference>
<keyword evidence="5" id="KW-0406">Ion transport</keyword>
<feature type="transmembrane region" description="Helical" evidence="11">
    <location>
        <begin position="243"/>
        <end position="264"/>
    </location>
</feature>
<dbReference type="RefSeq" id="WP_269330929.1">
    <property type="nucleotide sequence ID" value="NZ_JAMZFT010000001.1"/>
</dbReference>
<gene>
    <name evidence="13" type="ORF">NJQ99_00945</name>
</gene>
<dbReference type="PRINTS" id="PR00762">
    <property type="entry name" value="CLCHANNEL"/>
</dbReference>
<evidence type="ECO:0000256" key="10">
    <source>
        <dbReference type="PROSITE-ProRule" id="PRU00703"/>
    </source>
</evidence>
<evidence type="ECO:0000313" key="13">
    <source>
        <dbReference type="EMBL" id="MCP1334969.1"/>
    </source>
</evidence>
<feature type="transmembrane region" description="Helical" evidence="11">
    <location>
        <begin position="119"/>
        <end position="137"/>
    </location>
</feature>
<dbReference type="SUPFAM" id="SSF81340">
    <property type="entry name" value="Clc chloride channel"/>
    <property type="match status" value="1"/>
</dbReference>
<keyword evidence="2" id="KW-0813">Transport</keyword>
<keyword evidence="14" id="KW-1185">Reference proteome</keyword>
<keyword evidence="10" id="KW-0129">CBS domain</keyword>
<feature type="transmembrane region" description="Helical" evidence="11">
    <location>
        <begin position="167"/>
        <end position="191"/>
    </location>
</feature>
<evidence type="ECO:0000256" key="9">
    <source>
        <dbReference type="ARBA" id="ARBA00023303"/>
    </source>
</evidence>
<dbReference type="Pfam" id="PF00654">
    <property type="entry name" value="Voltage_CLC"/>
    <property type="match status" value="1"/>
</dbReference>
<dbReference type="PANTHER" id="PTHR43427">
    <property type="entry name" value="CHLORIDE CHANNEL PROTEIN CLC-E"/>
    <property type="match status" value="1"/>
</dbReference>
<evidence type="ECO:0000259" key="12">
    <source>
        <dbReference type="PROSITE" id="PS51371"/>
    </source>
</evidence>
<evidence type="ECO:0000256" key="5">
    <source>
        <dbReference type="ARBA" id="ARBA00023065"/>
    </source>
</evidence>
<sequence length="536" mass="56753">MRDYLKAAAAKRLWWDLTHSTQPVVWLYALALGTVAAYGALLFWWCVSFLQTLAFGANEAALATGAEALPAWRVVAVTAGGGLLVGLILRFTIEDRRIHGVADVIKARLLRRAKMSRRIGLISALCNVIALGSGFSMGREGPVVHLGATLSTLFARRIGLPQRERRILLGCGVAAAVSASFNAPIAGVLFALEVVLGHYAPSAFAPIVIASVMGTLVSRLHLGNAHVFEVPIFTLQSYWEIPAFALLGLVCGLVAIAFTRSIFLVEDVAARTRAPIWLRTTLAGALVGAIATQMPQVLGVGYEAVGRLLEAPPGFVMLVALAAAKTAATAITIGGRAGSGVFSPSLYVGLVTGTAFWIVAAAAFPQLAGPHGLYALIGMAAVSAAVLGAPISTTLISFELTGNYQVAIFAMIAASISSMAMQYFAGSGFFRMQLVRSGVPVEEPPTRIVLDGVTVTDVMREAPELPPGIGLNEDTPRIAPDASLAAALDLMERENREAVWIVDPDEPERAIGVVRRSDAYRTLARALLDAHEEEHR</sequence>
<evidence type="ECO:0000256" key="3">
    <source>
        <dbReference type="ARBA" id="ARBA00022692"/>
    </source>
</evidence>
<evidence type="ECO:0000256" key="11">
    <source>
        <dbReference type="SAM" id="Phobius"/>
    </source>
</evidence>
<keyword evidence="8" id="KW-0868">Chloride</keyword>
<name>A0A9J6P9M2_9PROT</name>
<feature type="transmembrane region" description="Helical" evidence="11">
    <location>
        <begin position="276"/>
        <end position="302"/>
    </location>
</feature>
<protein>
    <submittedName>
        <fullName evidence="13">Chloride channel protein</fullName>
    </submittedName>
</protein>
<comment type="subcellular location">
    <subcellularLocation>
        <location evidence="1">Membrane</location>
        <topology evidence="1">Multi-pass membrane protein</topology>
    </subcellularLocation>
</comment>
<dbReference type="GO" id="GO:0005254">
    <property type="term" value="F:chloride channel activity"/>
    <property type="evidence" value="ECO:0007669"/>
    <property type="project" value="UniProtKB-KW"/>
</dbReference>
<keyword evidence="3 11" id="KW-0812">Transmembrane</keyword>
<dbReference type="InterPro" id="IPR000644">
    <property type="entry name" value="CBS_dom"/>
</dbReference>
<evidence type="ECO:0000256" key="7">
    <source>
        <dbReference type="ARBA" id="ARBA00023173"/>
    </source>
</evidence>
<keyword evidence="6 11" id="KW-0472">Membrane</keyword>
<dbReference type="AlphaFoldDB" id="A0A9J6P9M2"/>
<reference evidence="13" key="1">
    <citation type="submission" date="2022-06" db="EMBL/GenBank/DDBJ databases">
        <title>Isolation and Genomics of Futiania mangrovii gen. nov., sp. nov., a Rare and Metabolically-versatile member in the Class Alphaproteobacteria.</title>
        <authorList>
            <person name="Liu L."/>
            <person name="Huang W.-C."/>
            <person name="Pan J."/>
            <person name="Li J."/>
            <person name="Huang Y."/>
            <person name="Du H."/>
            <person name="Liu Y."/>
            <person name="Li M."/>
        </authorList>
    </citation>
    <scope>NUCLEOTIDE SEQUENCE</scope>
    <source>
        <strain evidence="13">FT118</strain>
    </source>
</reference>